<organism evidence="7 8">
    <name type="scientific">Acorus calamus</name>
    <name type="common">Sweet flag</name>
    <dbReference type="NCBI Taxonomy" id="4465"/>
    <lineage>
        <taxon>Eukaryota</taxon>
        <taxon>Viridiplantae</taxon>
        <taxon>Streptophyta</taxon>
        <taxon>Embryophyta</taxon>
        <taxon>Tracheophyta</taxon>
        <taxon>Spermatophyta</taxon>
        <taxon>Magnoliopsida</taxon>
        <taxon>Liliopsida</taxon>
        <taxon>Acoraceae</taxon>
        <taxon>Acorus</taxon>
    </lineage>
</organism>
<name>A0AAV9ENY2_ACOCL</name>
<dbReference type="GO" id="GO:0003677">
    <property type="term" value="F:DNA binding"/>
    <property type="evidence" value="ECO:0007669"/>
    <property type="project" value="InterPro"/>
</dbReference>
<feature type="domain" description="MYB-CC type transcription factor LHEQLE-containing" evidence="6">
    <location>
        <begin position="115"/>
        <end position="162"/>
    </location>
</feature>
<dbReference type="Gene3D" id="1.10.10.60">
    <property type="entry name" value="Homeodomain-like"/>
    <property type="match status" value="1"/>
</dbReference>
<dbReference type="AlphaFoldDB" id="A0AAV9ENY2"/>
<comment type="caution">
    <text evidence="7">The sequence shown here is derived from an EMBL/GenBank/DDBJ whole genome shotgun (WGS) entry which is preliminary data.</text>
</comment>
<reference evidence="7" key="2">
    <citation type="submission" date="2023-06" db="EMBL/GenBank/DDBJ databases">
        <authorList>
            <person name="Ma L."/>
            <person name="Liu K.-W."/>
            <person name="Li Z."/>
            <person name="Hsiao Y.-Y."/>
            <person name="Qi Y."/>
            <person name="Fu T."/>
            <person name="Tang G."/>
            <person name="Zhang D."/>
            <person name="Sun W.-H."/>
            <person name="Liu D.-K."/>
            <person name="Li Y."/>
            <person name="Chen G.-Z."/>
            <person name="Liu X.-D."/>
            <person name="Liao X.-Y."/>
            <person name="Jiang Y.-T."/>
            <person name="Yu X."/>
            <person name="Hao Y."/>
            <person name="Huang J."/>
            <person name="Zhao X.-W."/>
            <person name="Ke S."/>
            <person name="Chen Y.-Y."/>
            <person name="Wu W.-L."/>
            <person name="Hsu J.-L."/>
            <person name="Lin Y.-F."/>
            <person name="Huang M.-D."/>
            <person name="Li C.-Y."/>
            <person name="Huang L."/>
            <person name="Wang Z.-W."/>
            <person name="Zhao X."/>
            <person name="Zhong W.-Y."/>
            <person name="Peng D.-H."/>
            <person name="Ahmad S."/>
            <person name="Lan S."/>
            <person name="Zhang J.-S."/>
            <person name="Tsai W.-C."/>
            <person name="Van De Peer Y."/>
            <person name="Liu Z.-J."/>
        </authorList>
    </citation>
    <scope>NUCLEOTIDE SEQUENCE</scope>
    <source>
        <strain evidence="7">CP</strain>
        <tissue evidence="7">Leaves</tissue>
    </source>
</reference>
<dbReference type="FunFam" id="1.10.10.60:FF:000002">
    <property type="entry name" value="Myb family transcription factor"/>
    <property type="match status" value="1"/>
</dbReference>
<dbReference type="InterPro" id="IPR001005">
    <property type="entry name" value="SANT/Myb"/>
</dbReference>
<evidence type="ECO:0000259" key="6">
    <source>
        <dbReference type="Pfam" id="PF14379"/>
    </source>
</evidence>
<evidence type="ECO:0000256" key="3">
    <source>
        <dbReference type="ARBA" id="ARBA00023242"/>
    </source>
</evidence>
<dbReference type="Proteomes" id="UP001180020">
    <property type="component" value="Unassembled WGS sequence"/>
</dbReference>
<protein>
    <submittedName>
        <fullName evidence="7">Myb family transcription factor APL</fullName>
    </submittedName>
</protein>
<evidence type="ECO:0000313" key="7">
    <source>
        <dbReference type="EMBL" id="KAK1315092.1"/>
    </source>
</evidence>
<dbReference type="EMBL" id="JAUJYO010000006">
    <property type="protein sequence ID" value="KAK1315092.1"/>
    <property type="molecule type" value="Genomic_DNA"/>
</dbReference>
<keyword evidence="3" id="KW-0539">Nucleus</keyword>
<evidence type="ECO:0000313" key="8">
    <source>
        <dbReference type="Proteomes" id="UP001180020"/>
    </source>
</evidence>
<dbReference type="InterPro" id="IPR025756">
    <property type="entry name" value="Myb_CC_LHEQLE"/>
</dbReference>
<gene>
    <name evidence="7" type="primary">APL</name>
    <name evidence="7" type="ORF">QJS10_CPA06g00482</name>
</gene>
<dbReference type="Pfam" id="PF00249">
    <property type="entry name" value="Myb_DNA-binding"/>
    <property type="match status" value="1"/>
</dbReference>
<evidence type="ECO:0000256" key="2">
    <source>
        <dbReference type="ARBA" id="ARBA00023163"/>
    </source>
</evidence>
<dbReference type="InterPro" id="IPR006447">
    <property type="entry name" value="Myb_dom_plants"/>
</dbReference>
<dbReference type="PANTHER" id="PTHR31499">
    <property type="entry name" value="MYB FAMILY TRANSCRIPTION FACTOR PHL11"/>
    <property type="match status" value="1"/>
</dbReference>
<accession>A0AAV9ENY2</accession>
<evidence type="ECO:0000259" key="5">
    <source>
        <dbReference type="Pfam" id="PF00249"/>
    </source>
</evidence>
<dbReference type="Pfam" id="PF14379">
    <property type="entry name" value="Myb_CC_LHEQLE"/>
    <property type="match status" value="1"/>
</dbReference>
<dbReference type="NCBIfam" id="TIGR01557">
    <property type="entry name" value="myb_SHAQKYF"/>
    <property type="match status" value="1"/>
</dbReference>
<keyword evidence="1" id="KW-0805">Transcription regulation</keyword>
<feature type="region of interest" description="Disordered" evidence="4">
    <location>
        <begin position="197"/>
        <end position="224"/>
    </location>
</feature>
<dbReference type="SUPFAM" id="SSF46689">
    <property type="entry name" value="Homeodomain-like"/>
    <property type="match status" value="1"/>
</dbReference>
<dbReference type="InterPro" id="IPR046955">
    <property type="entry name" value="PHR1-like"/>
</dbReference>
<reference evidence="7" key="1">
    <citation type="journal article" date="2023" name="Nat. Commun.">
        <title>Diploid and tetraploid genomes of Acorus and the evolution of monocots.</title>
        <authorList>
            <person name="Ma L."/>
            <person name="Liu K.W."/>
            <person name="Li Z."/>
            <person name="Hsiao Y.Y."/>
            <person name="Qi Y."/>
            <person name="Fu T."/>
            <person name="Tang G.D."/>
            <person name="Zhang D."/>
            <person name="Sun W.H."/>
            <person name="Liu D.K."/>
            <person name="Li Y."/>
            <person name="Chen G.Z."/>
            <person name="Liu X.D."/>
            <person name="Liao X.Y."/>
            <person name="Jiang Y.T."/>
            <person name="Yu X."/>
            <person name="Hao Y."/>
            <person name="Huang J."/>
            <person name="Zhao X.W."/>
            <person name="Ke S."/>
            <person name="Chen Y.Y."/>
            <person name="Wu W.L."/>
            <person name="Hsu J.L."/>
            <person name="Lin Y.F."/>
            <person name="Huang M.D."/>
            <person name="Li C.Y."/>
            <person name="Huang L."/>
            <person name="Wang Z.W."/>
            <person name="Zhao X."/>
            <person name="Zhong W.Y."/>
            <person name="Peng D.H."/>
            <person name="Ahmad S."/>
            <person name="Lan S."/>
            <person name="Zhang J.S."/>
            <person name="Tsai W.C."/>
            <person name="Van de Peer Y."/>
            <person name="Liu Z.J."/>
        </authorList>
    </citation>
    <scope>NUCLEOTIDE SEQUENCE</scope>
    <source>
        <strain evidence="7">CP</strain>
    </source>
</reference>
<keyword evidence="8" id="KW-1185">Reference proteome</keyword>
<evidence type="ECO:0000256" key="4">
    <source>
        <dbReference type="SAM" id="MobiDB-lite"/>
    </source>
</evidence>
<dbReference type="GO" id="GO:0003700">
    <property type="term" value="F:DNA-binding transcription factor activity"/>
    <property type="evidence" value="ECO:0007669"/>
    <property type="project" value="InterPro"/>
</dbReference>
<sequence>MGSHDDQTSLIHGRGLVLSVDAKPRLKWTRQLHQCFVDAVSQLGGPEKATPKSVMRVMGVPGLTLYHLKSHLQKYRLGMDRNPETSRNDRNEEIVNMECRNTRNTCLTSNSTQIQINESVLQMQMEVQKKLQEQIEVQRHLQLRIEAQGRYLQSVLKKAHETLTGYNSNSVGVESAKAELSKLASSVDVECMGSSFSGLTEPSTLSSRKQAKRPMGGSADCSTDSCLTSPGSSWKGNDGCLREDMMVCSSERVGEKKKRSYRAMCGEGHMGLVWSTEELDLNR</sequence>
<evidence type="ECO:0000256" key="1">
    <source>
        <dbReference type="ARBA" id="ARBA00023015"/>
    </source>
</evidence>
<proteinExistence type="predicted"/>
<feature type="compositionally biased region" description="Polar residues" evidence="4">
    <location>
        <begin position="197"/>
        <end position="208"/>
    </location>
</feature>
<keyword evidence="2" id="KW-0804">Transcription</keyword>
<dbReference type="InterPro" id="IPR009057">
    <property type="entry name" value="Homeodomain-like_sf"/>
</dbReference>
<feature type="domain" description="Myb-like" evidence="5">
    <location>
        <begin position="25"/>
        <end position="76"/>
    </location>
</feature>
<dbReference type="PANTHER" id="PTHR31499:SF11">
    <property type="entry name" value="MYB FAMILY TRANSCRIPTION FACTOR PHL8"/>
    <property type="match status" value="1"/>
</dbReference>